<accession>A0A1F5XH35</accession>
<evidence type="ECO:0000313" key="1">
    <source>
        <dbReference type="EMBL" id="OGF87223.1"/>
    </source>
</evidence>
<organism evidence="1 2">
    <name type="scientific">Candidatus Giovannonibacteria bacterium RIFCSPLOWO2_01_FULL_46_32</name>
    <dbReference type="NCBI Taxonomy" id="1798353"/>
    <lineage>
        <taxon>Bacteria</taxon>
        <taxon>Candidatus Giovannoniibacteriota</taxon>
    </lineage>
</organism>
<comment type="caution">
    <text evidence="1">The sequence shown here is derived from an EMBL/GenBank/DDBJ whole genome shotgun (WGS) entry which is preliminary data.</text>
</comment>
<sequence length="60" mass="6887">MNNKAGNKKIILRFRAINQDIFLAIKNGRKKIETRAASKRFRSIKSGDKLILICGKEKIE</sequence>
<dbReference type="Gene3D" id="2.30.130.30">
    <property type="entry name" value="Hypothetical protein"/>
    <property type="match status" value="1"/>
</dbReference>
<dbReference type="EMBL" id="MFIF01000006">
    <property type="protein sequence ID" value="OGF87223.1"/>
    <property type="molecule type" value="Genomic_DNA"/>
</dbReference>
<reference evidence="1 2" key="1">
    <citation type="journal article" date="2016" name="Nat. Commun.">
        <title>Thousands of microbial genomes shed light on interconnected biogeochemical processes in an aquifer system.</title>
        <authorList>
            <person name="Anantharaman K."/>
            <person name="Brown C.T."/>
            <person name="Hug L.A."/>
            <person name="Sharon I."/>
            <person name="Castelle C.J."/>
            <person name="Probst A.J."/>
            <person name="Thomas B.C."/>
            <person name="Singh A."/>
            <person name="Wilkins M.J."/>
            <person name="Karaoz U."/>
            <person name="Brodie E.L."/>
            <person name="Williams K.H."/>
            <person name="Hubbard S.S."/>
            <person name="Banfield J.F."/>
        </authorList>
    </citation>
    <scope>NUCLEOTIDE SEQUENCE [LARGE SCALE GENOMIC DNA]</scope>
</reference>
<protein>
    <recommendedName>
        <fullName evidence="3">ASCH domain-containing protein</fullName>
    </recommendedName>
</protein>
<dbReference type="AlphaFoldDB" id="A0A1F5XH35"/>
<evidence type="ECO:0008006" key="3">
    <source>
        <dbReference type="Google" id="ProtNLM"/>
    </source>
</evidence>
<dbReference type="Proteomes" id="UP000177346">
    <property type="component" value="Unassembled WGS sequence"/>
</dbReference>
<dbReference type="SUPFAM" id="SSF88697">
    <property type="entry name" value="PUA domain-like"/>
    <property type="match status" value="1"/>
</dbReference>
<proteinExistence type="predicted"/>
<evidence type="ECO:0000313" key="2">
    <source>
        <dbReference type="Proteomes" id="UP000177346"/>
    </source>
</evidence>
<name>A0A1F5XH35_9BACT</name>
<gene>
    <name evidence="1" type="ORF">A3B19_03230</name>
</gene>
<dbReference type="InterPro" id="IPR015947">
    <property type="entry name" value="PUA-like_sf"/>
</dbReference>